<dbReference type="InterPro" id="IPR050816">
    <property type="entry name" value="Flavin-dep_Halogenase_NPB"/>
</dbReference>
<dbReference type="GO" id="GO:0004497">
    <property type="term" value="F:monooxygenase activity"/>
    <property type="evidence" value="ECO:0007669"/>
    <property type="project" value="InterPro"/>
</dbReference>
<organism evidence="2 3">
    <name type="scientific">Fimbriimonas ginsengisoli Gsoil 348</name>
    <dbReference type="NCBI Taxonomy" id="661478"/>
    <lineage>
        <taxon>Bacteria</taxon>
        <taxon>Bacillati</taxon>
        <taxon>Armatimonadota</taxon>
        <taxon>Fimbriimonadia</taxon>
        <taxon>Fimbriimonadales</taxon>
        <taxon>Fimbriimonadaceae</taxon>
        <taxon>Fimbriimonas</taxon>
    </lineage>
</organism>
<evidence type="ECO:0000313" key="2">
    <source>
        <dbReference type="EMBL" id="AIE87585.1"/>
    </source>
</evidence>
<dbReference type="InterPro" id="IPR036188">
    <property type="entry name" value="FAD/NAD-bd_sf"/>
</dbReference>
<dbReference type="KEGG" id="fgi:OP10G_4217"/>
<evidence type="ECO:0000313" key="3">
    <source>
        <dbReference type="Proteomes" id="UP000027982"/>
    </source>
</evidence>
<dbReference type="AlphaFoldDB" id="A0A068NXU5"/>
<sequence>MEFDVAIIGGGPGGSTTGTLLKKHNPALRVAIFERETFPRDHVGESQLPGISAVLDEMGAWDKVEAANFPIKLGGTYRWGRSRELWDVMFYPIDKFENQARPAKYEGQRRATAFQVDRAIYDKILLDHAREMGCEVFENTRVTEIEREGDRVAGLKLQNGEKVTARHYVDASGHAGILRRAMGVQVEYPTTLQNIAIWDYWQNADWAVEIGVGGTFIQVMSVGYGWIWFIPLGPTRTSIGLVIPAEYYKQSGRRPAELYEKALKDDDRIANLMRNAVSENKLTTTKDWSFLASRQTGENWMLVGESGGFADPILSAGLTITHAAGREAAFTILELDRGKVDSAWLKKQYGVRQSQRVTNHMRFADYWYTTNEQLTDLKGFIQKIASDNGLDLTPDNAWSWLAQGGFIRDDLSTGTGSFSVQAIRALGEFLSEVPAASPLNSNNVFTLDLKGASWTTLAHYEAGAVSKRDAYERDGKLLPMDGLFDLLIQILQRERTSRGIVDALNQSFEHLRSDPMRRHHVVISALRAWEALVLDGWVAASHDPTQPLLDLSSEYTAVGWNKYAAES</sequence>
<comment type="similarity">
    <text evidence="1">Belongs to the flavin-dependent halogenase family. Bacterial tryptophan halogenase subfamily.</text>
</comment>
<evidence type="ECO:0000256" key="1">
    <source>
        <dbReference type="ARBA" id="ARBA00038396"/>
    </source>
</evidence>
<dbReference type="HOGENOM" id="CLU_024648_4_0_0"/>
<dbReference type="Pfam" id="PF04820">
    <property type="entry name" value="Trp_halogenase"/>
    <property type="match status" value="2"/>
</dbReference>
<dbReference type="EMBL" id="CP007139">
    <property type="protein sequence ID" value="AIE87585.1"/>
    <property type="molecule type" value="Genomic_DNA"/>
</dbReference>
<dbReference type="RefSeq" id="WP_025228521.1">
    <property type="nucleotide sequence ID" value="NZ_CP007139.1"/>
</dbReference>
<reference evidence="2 3" key="1">
    <citation type="journal article" date="2014" name="PLoS ONE">
        <title>The first complete genome sequence of the class fimbriimonadia in the phylum armatimonadetes.</title>
        <authorList>
            <person name="Hu Z.Y."/>
            <person name="Wang Y.Z."/>
            <person name="Im W.T."/>
            <person name="Wang S.Y."/>
            <person name="Zhao G.P."/>
            <person name="Zheng H.J."/>
            <person name="Quan Z.X."/>
        </authorList>
    </citation>
    <scope>NUCLEOTIDE SEQUENCE [LARGE SCALE GENOMIC DNA]</scope>
    <source>
        <strain evidence="2">Gsoil 348</strain>
    </source>
</reference>
<name>A0A068NXU5_FIMGI</name>
<dbReference type="PANTHER" id="PTHR43747">
    <property type="entry name" value="FAD-BINDING PROTEIN"/>
    <property type="match status" value="1"/>
</dbReference>
<dbReference type="Gene3D" id="3.50.50.60">
    <property type="entry name" value="FAD/NAD(P)-binding domain"/>
    <property type="match status" value="1"/>
</dbReference>
<dbReference type="Proteomes" id="UP000027982">
    <property type="component" value="Chromosome"/>
</dbReference>
<dbReference type="InterPro" id="IPR006905">
    <property type="entry name" value="Flavin_halogenase"/>
</dbReference>
<dbReference type="PANTHER" id="PTHR43747:SF1">
    <property type="entry name" value="SLR1998 PROTEIN"/>
    <property type="match status" value="1"/>
</dbReference>
<protein>
    <submittedName>
        <fullName evidence="2">Halogenase</fullName>
    </submittedName>
</protein>
<dbReference type="STRING" id="661478.OP10G_4217"/>
<keyword evidence="3" id="KW-1185">Reference proteome</keyword>
<dbReference type="eggNOG" id="COG0644">
    <property type="taxonomic scope" value="Bacteria"/>
</dbReference>
<accession>A0A068NXU5</accession>
<dbReference type="SUPFAM" id="SSF51905">
    <property type="entry name" value="FAD/NAD(P)-binding domain"/>
    <property type="match status" value="1"/>
</dbReference>
<gene>
    <name evidence="2" type="ORF">OP10G_4217</name>
</gene>
<dbReference type="OrthoDB" id="103324at2"/>
<proteinExistence type="inferred from homology"/>